<evidence type="ECO:0000313" key="1">
    <source>
        <dbReference type="EMBL" id="KAK9892401.1"/>
    </source>
</evidence>
<keyword evidence="2" id="KW-1185">Reference proteome</keyword>
<gene>
    <name evidence="1" type="ORF">WA026_019852</name>
</gene>
<dbReference type="EMBL" id="JARQZJ010000134">
    <property type="protein sequence ID" value="KAK9892401.1"/>
    <property type="molecule type" value="Genomic_DNA"/>
</dbReference>
<reference evidence="1 2" key="1">
    <citation type="submission" date="2023-03" db="EMBL/GenBank/DDBJ databases">
        <title>Genome insight into feeding habits of ladybird beetles.</title>
        <authorList>
            <person name="Li H.-S."/>
            <person name="Huang Y.-H."/>
            <person name="Pang H."/>
        </authorList>
    </citation>
    <scope>NUCLEOTIDE SEQUENCE [LARGE SCALE GENOMIC DNA]</scope>
    <source>
        <strain evidence="1">SYSU_2023b</strain>
        <tissue evidence="1">Whole body</tissue>
    </source>
</reference>
<feature type="non-terminal residue" evidence="1">
    <location>
        <position position="1"/>
    </location>
</feature>
<sequence length="94" mass="11099">IGAVKKDHENRYSNTVTKDLYENMQNTQANKMAEIINLNYHLSTSELNIVEETIQNEKNSEINKEKQSPKIEEWQVKRNIVEVSQNKVRNLQRK</sequence>
<dbReference type="AlphaFoldDB" id="A0AAW1VGD6"/>
<proteinExistence type="predicted"/>
<dbReference type="Proteomes" id="UP001431783">
    <property type="component" value="Unassembled WGS sequence"/>
</dbReference>
<evidence type="ECO:0000313" key="2">
    <source>
        <dbReference type="Proteomes" id="UP001431783"/>
    </source>
</evidence>
<name>A0AAW1VGD6_9CUCU</name>
<protein>
    <submittedName>
        <fullName evidence="1">Uncharacterized protein</fullName>
    </submittedName>
</protein>
<comment type="caution">
    <text evidence="1">The sequence shown here is derived from an EMBL/GenBank/DDBJ whole genome shotgun (WGS) entry which is preliminary data.</text>
</comment>
<accession>A0AAW1VGD6</accession>
<organism evidence="1 2">
    <name type="scientific">Henosepilachna vigintioctopunctata</name>
    <dbReference type="NCBI Taxonomy" id="420089"/>
    <lineage>
        <taxon>Eukaryota</taxon>
        <taxon>Metazoa</taxon>
        <taxon>Ecdysozoa</taxon>
        <taxon>Arthropoda</taxon>
        <taxon>Hexapoda</taxon>
        <taxon>Insecta</taxon>
        <taxon>Pterygota</taxon>
        <taxon>Neoptera</taxon>
        <taxon>Endopterygota</taxon>
        <taxon>Coleoptera</taxon>
        <taxon>Polyphaga</taxon>
        <taxon>Cucujiformia</taxon>
        <taxon>Coccinelloidea</taxon>
        <taxon>Coccinellidae</taxon>
        <taxon>Epilachninae</taxon>
        <taxon>Epilachnini</taxon>
        <taxon>Henosepilachna</taxon>
    </lineage>
</organism>